<comment type="function">
    <text evidence="1">Catalyzes the cleavage of 5-oxoproline to form L-glutamate coupled to the hydrolysis of ATP to ADP and inorganic phosphate.</text>
</comment>
<dbReference type="InterPro" id="IPR011330">
    <property type="entry name" value="Glyco_hydro/deAcase_b/a-brl"/>
</dbReference>
<dbReference type="NCBIfam" id="NF003816">
    <property type="entry name" value="PRK05406.1-5"/>
    <property type="match status" value="1"/>
</dbReference>
<protein>
    <recommendedName>
        <fullName evidence="1">5-oxoprolinase subunit A</fullName>
        <shortName evidence="1">5-OPase subunit A</shortName>
        <ecNumber evidence="1">3.5.2.9</ecNumber>
    </recommendedName>
    <alternativeName>
        <fullName evidence="1">5-oxoprolinase (ATP-hydrolyzing) subunit A</fullName>
    </alternativeName>
</protein>
<proteinExistence type="inferred from homology"/>
<comment type="similarity">
    <text evidence="1">Belongs to the LamB/PxpA family.</text>
</comment>
<gene>
    <name evidence="1" type="primary">pxpA</name>
    <name evidence="2" type="ORF">H1S01_18150</name>
</gene>
<keyword evidence="1" id="KW-0067">ATP-binding</keyword>
<organism evidence="2 3">
    <name type="scientific">Heliobacterium chlorum</name>
    <dbReference type="NCBI Taxonomy" id="2698"/>
    <lineage>
        <taxon>Bacteria</taxon>
        <taxon>Bacillati</taxon>
        <taxon>Bacillota</taxon>
        <taxon>Clostridia</taxon>
        <taxon>Eubacteriales</taxon>
        <taxon>Heliobacteriaceae</taxon>
        <taxon>Heliobacterium</taxon>
    </lineage>
</organism>
<keyword evidence="1" id="KW-0378">Hydrolase</keyword>
<evidence type="ECO:0000313" key="2">
    <source>
        <dbReference type="EMBL" id="MBC9786382.1"/>
    </source>
</evidence>
<accession>A0ABR7T8D3</accession>
<keyword evidence="1" id="KW-0547">Nucleotide-binding</keyword>
<comment type="caution">
    <text evidence="2">The sequence shown here is derived from an EMBL/GenBank/DDBJ whole genome shotgun (WGS) entry which is preliminary data.</text>
</comment>
<dbReference type="EMBL" id="JACVHF010000035">
    <property type="protein sequence ID" value="MBC9786382.1"/>
    <property type="molecule type" value="Genomic_DNA"/>
</dbReference>
<dbReference type="NCBIfam" id="NF003814">
    <property type="entry name" value="PRK05406.1-3"/>
    <property type="match status" value="1"/>
</dbReference>
<dbReference type="CDD" id="cd10787">
    <property type="entry name" value="LamB_YcsF_like"/>
    <property type="match status" value="1"/>
</dbReference>
<dbReference type="PANTHER" id="PTHR30292">
    <property type="entry name" value="UNCHARACTERIZED PROTEIN YBGL-RELATED"/>
    <property type="match status" value="1"/>
</dbReference>
<dbReference type="RefSeq" id="WP_188041803.1">
    <property type="nucleotide sequence ID" value="NZ_JACVHF010000035.1"/>
</dbReference>
<dbReference type="InterPro" id="IPR005501">
    <property type="entry name" value="LamB/YcsF/PxpA-like"/>
</dbReference>
<dbReference type="HAMAP" id="MF_00691">
    <property type="entry name" value="PxpA"/>
    <property type="match status" value="1"/>
</dbReference>
<name>A0ABR7T8D3_HELCL</name>
<dbReference type="EC" id="3.5.2.9" evidence="1"/>
<dbReference type="Pfam" id="PF03746">
    <property type="entry name" value="LamB_YcsF"/>
    <property type="match status" value="1"/>
</dbReference>
<dbReference type="SUPFAM" id="SSF88713">
    <property type="entry name" value="Glycoside hydrolase/deacetylase"/>
    <property type="match status" value="1"/>
</dbReference>
<dbReference type="Proteomes" id="UP000617402">
    <property type="component" value="Unassembled WGS sequence"/>
</dbReference>
<evidence type="ECO:0000256" key="1">
    <source>
        <dbReference type="HAMAP-Rule" id="MF_00691"/>
    </source>
</evidence>
<dbReference type="PANTHER" id="PTHR30292:SF0">
    <property type="entry name" value="5-OXOPROLINASE SUBUNIT A"/>
    <property type="match status" value="1"/>
</dbReference>
<comment type="subunit">
    <text evidence="1">Forms a complex composed of PxpA, PxpB and PxpC.</text>
</comment>
<dbReference type="Gene3D" id="3.20.20.370">
    <property type="entry name" value="Glycoside hydrolase/deacetylase"/>
    <property type="match status" value="1"/>
</dbReference>
<comment type="catalytic activity">
    <reaction evidence="1">
        <text>5-oxo-L-proline + ATP + 2 H2O = L-glutamate + ADP + phosphate + H(+)</text>
        <dbReference type="Rhea" id="RHEA:10348"/>
        <dbReference type="ChEBI" id="CHEBI:15377"/>
        <dbReference type="ChEBI" id="CHEBI:15378"/>
        <dbReference type="ChEBI" id="CHEBI:29985"/>
        <dbReference type="ChEBI" id="CHEBI:30616"/>
        <dbReference type="ChEBI" id="CHEBI:43474"/>
        <dbReference type="ChEBI" id="CHEBI:58402"/>
        <dbReference type="ChEBI" id="CHEBI:456216"/>
        <dbReference type="EC" id="3.5.2.9"/>
    </reaction>
</comment>
<reference evidence="2 3" key="1">
    <citation type="submission" date="2020-07" db="EMBL/GenBank/DDBJ databases">
        <title>Draft whole-genome sequence of Heliobacterium chlorum DSM 3682, type strain.</title>
        <authorList>
            <person name="Kyndt J.A."/>
            <person name="Meyer T.E."/>
            <person name="Imhoff J.F."/>
        </authorList>
    </citation>
    <scope>NUCLEOTIDE SEQUENCE [LARGE SCALE GENOMIC DNA]</scope>
    <source>
        <strain evidence="2 3">DSM 3682</strain>
    </source>
</reference>
<sequence>MRVDLNCDLGESFGAYRIGCDEEMIAVATSVNIACGLHAGDPDVMARTVDMALRAGTAIGAHPGFPDLAGFGRREMQMAPAQVTNLIIYQVGALQAFVHGAGGRLNHVKPHGALYNMAAKKDELAEAIAIGIKKIDPNLILYGLSGSRLIKAGKKMGLRVAQEVFADRSYKADGTLTSRSHPLAVIHDPEVAALRVMQMVSSQTVQAIDSSILSLEADTVCLHGDNPSSLDMAQRLRRCLEEEGIEIRALG</sequence>
<keyword evidence="3" id="KW-1185">Reference proteome</keyword>
<evidence type="ECO:0000313" key="3">
    <source>
        <dbReference type="Proteomes" id="UP000617402"/>
    </source>
</evidence>